<dbReference type="SUPFAM" id="SSF81383">
    <property type="entry name" value="F-box domain"/>
    <property type="match status" value="1"/>
</dbReference>
<sequence length="417" mass="47686">MMHTHESSAAAVVENIDLLTKILLRLPTKDLLRSKCVCKKWRYLISEPQFCYRHTLGLCRRQKHNTYLYPSGFLQQRNNTRVYPKKDDSLLLKKVDIIPFTNNSKNRFIYLDVHDEFDGQLCYYFIRSCNGLLLWKSSPNQLPSSSLCGKLVQQCSFYVSNPTTGHGVRIDRFGHDFNASFSVPFLALEPWKSPHYKVIFFSKVVGGRDVEPTSKMKVSVYSSETGSWSKHDVAPSFPNDIKILKKDGLYCNGAIHWYVHGLSVYFDIDSLCLKNLPTLLPFTLPYPFIHGEYFVECRGNLHLIAKSSMQVNIYSIWELKEDYSGWIQKYTLNLTTLTTLLSSSLRSLCVVSQPPNEDEEHESMLAILLVGKDTVMSYNLEDHSSRIIYQGDAGSYGDLLARPYSLGGPYFETLVSV</sequence>
<dbReference type="InterPro" id="IPR056592">
    <property type="entry name" value="Beta-prop_At3g26010-like"/>
</dbReference>
<dbReference type="InterPro" id="IPR055290">
    <property type="entry name" value="At3g26010-like"/>
</dbReference>
<organism evidence="2 3">
    <name type="scientific">Stylosanthes scabra</name>
    <dbReference type="NCBI Taxonomy" id="79078"/>
    <lineage>
        <taxon>Eukaryota</taxon>
        <taxon>Viridiplantae</taxon>
        <taxon>Streptophyta</taxon>
        <taxon>Embryophyta</taxon>
        <taxon>Tracheophyta</taxon>
        <taxon>Spermatophyta</taxon>
        <taxon>Magnoliopsida</taxon>
        <taxon>eudicotyledons</taxon>
        <taxon>Gunneridae</taxon>
        <taxon>Pentapetalae</taxon>
        <taxon>rosids</taxon>
        <taxon>fabids</taxon>
        <taxon>Fabales</taxon>
        <taxon>Fabaceae</taxon>
        <taxon>Papilionoideae</taxon>
        <taxon>50 kb inversion clade</taxon>
        <taxon>dalbergioids sensu lato</taxon>
        <taxon>Dalbergieae</taxon>
        <taxon>Pterocarpus clade</taxon>
        <taxon>Stylosanthes</taxon>
    </lineage>
</organism>
<dbReference type="InterPro" id="IPR001810">
    <property type="entry name" value="F-box_dom"/>
</dbReference>
<comment type="caution">
    <text evidence="2">The sequence shown here is derived from an EMBL/GenBank/DDBJ whole genome shotgun (WGS) entry which is preliminary data.</text>
</comment>
<accession>A0ABU6WNW8</accession>
<dbReference type="PANTHER" id="PTHR35546">
    <property type="entry name" value="F-BOX PROTEIN INTERACTION DOMAIN PROTEIN-RELATED"/>
    <property type="match status" value="1"/>
</dbReference>
<gene>
    <name evidence="2" type="ORF">PIB30_073159</name>
</gene>
<dbReference type="CDD" id="cd22157">
    <property type="entry name" value="F-box_AtFBW1-like"/>
    <property type="match status" value="1"/>
</dbReference>
<dbReference type="InterPro" id="IPR036047">
    <property type="entry name" value="F-box-like_dom_sf"/>
</dbReference>
<dbReference type="Gene3D" id="1.20.1280.50">
    <property type="match status" value="1"/>
</dbReference>
<dbReference type="PANTHER" id="PTHR35546:SF25">
    <property type="entry name" value="F-BOX DOMAIN-CONTAINING PROTEIN"/>
    <property type="match status" value="1"/>
</dbReference>
<dbReference type="SMART" id="SM00256">
    <property type="entry name" value="FBOX"/>
    <property type="match status" value="1"/>
</dbReference>
<protein>
    <recommendedName>
        <fullName evidence="1">F-box domain-containing protein</fullName>
    </recommendedName>
</protein>
<dbReference type="Proteomes" id="UP001341840">
    <property type="component" value="Unassembled WGS sequence"/>
</dbReference>
<evidence type="ECO:0000259" key="1">
    <source>
        <dbReference type="SMART" id="SM00256"/>
    </source>
</evidence>
<reference evidence="2 3" key="1">
    <citation type="journal article" date="2023" name="Plants (Basel)">
        <title>Bridging the Gap: Combining Genomics and Transcriptomics Approaches to Understand Stylosanthes scabra, an Orphan Legume from the Brazilian Caatinga.</title>
        <authorList>
            <person name="Ferreira-Neto J.R.C."/>
            <person name="da Silva M.D."/>
            <person name="Binneck E."/>
            <person name="de Melo N.F."/>
            <person name="da Silva R.H."/>
            <person name="de Melo A.L.T.M."/>
            <person name="Pandolfi V."/>
            <person name="Bustamante F.O."/>
            <person name="Brasileiro-Vidal A.C."/>
            <person name="Benko-Iseppon A.M."/>
        </authorList>
    </citation>
    <scope>NUCLEOTIDE SEQUENCE [LARGE SCALE GENOMIC DNA]</scope>
    <source>
        <tissue evidence="2">Leaves</tissue>
    </source>
</reference>
<dbReference type="Pfam" id="PF24750">
    <property type="entry name" value="b-prop_At3g26010-like"/>
    <property type="match status" value="1"/>
</dbReference>
<dbReference type="Pfam" id="PF00646">
    <property type="entry name" value="F-box"/>
    <property type="match status" value="1"/>
</dbReference>
<evidence type="ECO:0000313" key="2">
    <source>
        <dbReference type="EMBL" id="MED6187101.1"/>
    </source>
</evidence>
<feature type="domain" description="F-box" evidence="1">
    <location>
        <begin position="16"/>
        <end position="54"/>
    </location>
</feature>
<name>A0ABU6WNW8_9FABA</name>
<evidence type="ECO:0000313" key="3">
    <source>
        <dbReference type="Proteomes" id="UP001341840"/>
    </source>
</evidence>
<keyword evidence="3" id="KW-1185">Reference proteome</keyword>
<proteinExistence type="predicted"/>
<dbReference type="EMBL" id="JASCZI010182124">
    <property type="protein sequence ID" value="MED6187101.1"/>
    <property type="molecule type" value="Genomic_DNA"/>
</dbReference>